<dbReference type="AlphaFoldDB" id="A0AAQ3QUT4"/>
<proteinExistence type="predicted"/>
<protein>
    <submittedName>
        <fullName evidence="1">YHS domain-containing (Seleno)protein</fullName>
    </submittedName>
</protein>
<dbReference type="Proteomes" id="UP001304300">
    <property type="component" value="Chromosome"/>
</dbReference>
<dbReference type="KEGG" id="puo:RZN69_06580"/>
<keyword evidence="2" id="KW-1185">Reference proteome</keyword>
<dbReference type="RefSeq" id="WP_317835278.1">
    <property type="nucleotide sequence ID" value="NZ_CP136920.1"/>
</dbReference>
<reference evidence="1 2" key="1">
    <citation type="submission" date="2023-10" db="EMBL/GenBank/DDBJ databases">
        <title>Rubellicoccus peritrichatus gen. nov., sp. nov., isolated from an algae of coral reef tank.</title>
        <authorList>
            <person name="Luo J."/>
        </authorList>
    </citation>
    <scope>NUCLEOTIDE SEQUENCE [LARGE SCALE GENOMIC DNA]</scope>
    <source>
        <strain evidence="1 2">CR14</strain>
    </source>
</reference>
<name>A0AAQ3QUT4_9BACT</name>
<dbReference type="NCBIfam" id="NF041384">
    <property type="entry name" value="YHS_seleno_dom"/>
    <property type="match status" value="1"/>
</dbReference>
<evidence type="ECO:0000313" key="2">
    <source>
        <dbReference type="Proteomes" id="UP001304300"/>
    </source>
</evidence>
<sequence length="162" mass="18348">MKALVASIFGIFLSTTVYGFMPIRTTVNTNLALGGYDPVVYYAEEKARRGSSTYSFMYDGVEWRFENKTNKNLFMKHPDMFIPAFGGYCAYGIAEGVVVGDEDPREFVIHDGKLYFFHNAEMLNTWKKNPEAFIKKAEAEWKRLVKSGEISLPKDAGKSEPS</sequence>
<accession>A0AAQ3QUT4</accession>
<dbReference type="EMBL" id="CP136920">
    <property type="protein sequence ID" value="WOO42751.1"/>
    <property type="molecule type" value="Genomic_DNA"/>
</dbReference>
<evidence type="ECO:0000313" key="1">
    <source>
        <dbReference type="EMBL" id="WOO42751.1"/>
    </source>
</evidence>
<organism evidence="1 2">
    <name type="scientific">Rubellicoccus peritrichatus</name>
    <dbReference type="NCBI Taxonomy" id="3080537"/>
    <lineage>
        <taxon>Bacteria</taxon>
        <taxon>Pseudomonadati</taxon>
        <taxon>Verrucomicrobiota</taxon>
        <taxon>Opitutia</taxon>
        <taxon>Puniceicoccales</taxon>
        <taxon>Cerasicoccaceae</taxon>
        <taxon>Rubellicoccus</taxon>
    </lineage>
</organism>
<gene>
    <name evidence="1" type="ORF">RZN69_06580</name>
</gene>